<protein>
    <recommendedName>
        <fullName evidence="3">Chorismate lyase</fullName>
    </recommendedName>
</protein>
<dbReference type="Gene3D" id="3.40.1410.10">
    <property type="entry name" value="Chorismate lyase-like"/>
    <property type="match status" value="1"/>
</dbReference>
<gene>
    <name evidence="1" type="ORF">AAJCM20276_11820</name>
</gene>
<dbReference type="RefSeq" id="WP_099348104.1">
    <property type="nucleotide sequence ID" value="NZ_AP023326.1"/>
</dbReference>
<evidence type="ECO:0000313" key="1">
    <source>
        <dbReference type="EMBL" id="BCI66558.1"/>
    </source>
</evidence>
<dbReference type="Proteomes" id="UP000515220">
    <property type="component" value="Chromosome"/>
</dbReference>
<dbReference type="AlphaFoldDB" id="A0A6S6PFK1"/>
<accession>A0A6S6PFK1</accession>
<sequence>MTETVLDRISRLDMALLKASSATIALETWCEQNGLGAPPVRLRVQVGQQADAPLPAIAVGIFKANESLRYRHVTMFCGDLAVAHAGNWYSPERLTPEMTRKLDTTTVPFGRVVGPFSISRETLENIRLWNENTLPPSSASVIRNTAIVKRADCTPVSVVEETFTGALLNF</sequence>
<proteinExistence type="predicted"/>
<reference evidence="1 2" key="1">
    <citation type="submission" date="2020-07" db="EMBL/GenBank/DDBJ databases">
        <title>Complete Genome Sequence of an acetic acid bacterium, Acetobacter aceti JCM20276.</title>
        <authorList>
            <person name="Hirose Y."/>
            <person name="Mihara H."/>
        </authorList>
    </citation>
    <scope>NUCLEOTIDE SEQUENCE [LARGE SCALE GENOMIC DNA]</scope>
    <source>
        <strain evidence="1 2">JCM20276</strain>
    </source>
</reference>
<organism evidence="1 2">
    <name type="scientific">Acetobacter aceti</name>
    <dbReference type="NCBI Taxonomy" id="435"/>
    <lineage>
        <taxon>Bacteria</taxon>
        <taxon>Pseudomonadati</taxon>
        <taxon>Pseudomonadota</taxon>
        <taxon>Alphaproteobacteria</taxon>
        <taxon>Acetobacterales</taxon>
        <taxon>Acetobacteraceae</taxon>
        <taxon>Acetobacter</taxon>
        <taxon>Acetobacter subgen. Acetobacter</taxon>
    </lineage>
</organism>
<dbReference type="SUPFAM" id="SSF64288">
    <property type="entry name" value="Chorismate lyase-like"/>
    <property type="match status" value="1"/>
</dbReference>
<name>A0A6S6PFK1_ACEAC</name>
<evidence type="ECO:0008006" key="3">
    <source>
        <dbReference type="Google" id="ProtNLM"/>
    </source>
</evidence>
<evidence type="ECO:0000313" key="2">
    <source>
        <dbReference type="Proteomes" id="UP000515220"/>
    </source>
</evidence>
<dbReference type="InterPro" id="IPR028978">
    <property type="entry name" value="Chorismate_lyase_/UTRA_dom_sf"/>
</dbReference>
<dbReference type="EMBL" id="AP023326">
    <property type="protein sequence ID" value="BCI66558.1"/>
    <property type="molecule type" value="Genomic_DNA"/>
</dbReference>